<evidence type="ECO:0000256" key="1">
    <source>
        <dbReference type="SAM" id="Phobius"/>
    </source>
</evidence>
<dbReference type="Proteomes" id="UP001597215">
    <property type="component" value="Unassembled WGS sequence"/>
</dbReference>
<sequence length="40" mass="4284">MAGNQDMRDASETYTGFLSLLKWGTIVSIAVTALVLLIIA</sequence>
<protein>
    <submittedName>
        <fullName evidence="3">Aa3-type cytochrome c oxidase subunit IV</fullName>
    </submittedName>
</protein>
<evidence type="ECO:0000313" key="4">
    <source>
        <dbReference type="Proteomes" id="UP001597215"/>
    </source>
</evidence>
<keyword evidence="4" id="KW-1185">Reference proteome</keyword>
<keyword evidence="1" id="KW-0812">Transmembrane</keyword>
<dbReference type="RefSeq" id="WP_374610830.1">
    <property type="nucleotide sequence ID" value="NZ_JBHUEL010000002.1"/>
</dbReference>
<accession>A0ABW4MBN4</accession>
<reference evidence="4" key="1">
    <citation type="journal article" date="2019" name="Int. J. Syst. Evol. Microbiol.">
        <title>The Global Catalogue of Microorganisms (GCM) 10K type strain sequencing project: providing services to taxonomists for standard genome sequencing and annotation.</title>
        <authorList>
            <consortium name="The Broad Institute Genomics Platform"/>
            <consortium name="The Broad Institute Genome Sequencing Center for Infectious Disease"/>
            <person name="Wu L."/>
            <person name="Ma J."/>
        </authorList>
    </citation>
    <scope>NUCLEOTIDE SEQUENCE [LARGE SCALE GENOMIC DNA]</scope>
    <source>
        <strain evidence="4">CGMCC 1.12449</strain>
    </source>
</reference>
<keyword evidence="1" id="KW-1133">Transmembrane helix</keyword>
<dbReference type="InterPro" id="IPR036596">
    <property type="entry name" value="Cyt-C_aa3_sf"/>
</dbReference>
<proteinExistence type="predicted"/>
<evidence type="ECO:0000259" key="2">
    <source>
        <dbReference type="Pfam" id="PF07835"/>
    </source>
</evidence>
<evidence type="ECO:0000313" key="3">
    <source>
        <dbReference type="EMBL" id="MFD1765669.1"/>
    </source>
</evidence>
<keyword evidence="1" id="KW-0472">Membrane</keyword>
<dbReference type="Gene3D" id="1.20.5.160">
    <property type="entry name" value="Bacterial aa3 type cytochrome c oxidase subunit IV"/>
    <property type="match status" value="1"/>
</dbReference>
<dbReference type="SUPFAM" id="SSF81469">
    <property type="entry name" value="Bacterial aa3 type cytochrome c oxidase subunit IV"/>
    <property type="match status" value="1"/>
</dbReference>
<dbReference type="EMBL" id="JBHUEL010000002">
    <property type="protein sequence ID" value="MFD1765669.1"/>
    <property type="molecule type" value="Genomic_DNA"/>
</dbReference>
<comment type="caution">
    <text evidence="3">The sequence shown here is derived from an EMBL/GenBank/DDBJ whole genome shotgun (WGS) entry which is preliminary data.</text>
</comment>
<feature type="transmembrane region" description="Helical" evidence="1">
    <location>
        <begin position="20"/>
        <end position="39"/>
    </location>
</feature>
<feature type="domain" description="Cytochrome c oxidase subunit IV bacterial aa3 type" evidence="2">
    <location>
        <begin position="11"/>
        <end position="35"/>
    </location>
</feature>
<dbReference type="InterPro" id="IPR012422">
    <property type="entry name" value="Cyt_c_oxidase_su4_bac-aa3"/>
</dbReference>
<dbReference type="Pfam" id="PF07835">
    <property type="entry name" value="COX4_pro_2"/>
    <property type="match status" value="1"/>
</dbReference>
<organism evidence="3 4">
    <name type="scientific">Sphingorhabdus buctiana</name>
    <dbReference type="NCBI Taxonomy" id="1508805"/>
    <lineage>
        <taxon>Bacteria</taxon>
        <taxon>Pseudomonadati</taxon>
        <taxon>Pseudomonadota</taxon>
        <taxon>Alphaproteobacteria</taxon>
        <taxon>Sphingomonadales</taxon>
        <taxon>Sphingomonadaceae</taxon>
        <taxon>Sphingorhabdus</taxon>
    </lineage>
</organism>
<name>A0ABW4MBN4_9SPHN</name>
<gene>
    <name evidence="3" type="ORF">ACFSAG_02275</name>
</gene>